<keyword evidence="2" id="KW-1185">Reference proteome</keyword>
<sequence>MIISGGRIRFFRLFALPCIRRELPVAGAVGGNGRLYCGGVRAQGAFFLCRGFSEGGGCLDMRRQQAGRVVLLQTAYTVLRLQIMKKGKREKHYD</sequence>
<protein>
    <submittedName>
        <fullName evidence="1">Uncharacterized protein</fullName>
    </submittedName>
</protein>
<reference evidence="1" key="1">
    <citation type="submission" date="2009-07" db="EMBL/GenBank/DDBJ databases">
        <authorList>
            <person name="Weinstock G."/>
            <person name="Sodergren E."/>
            <person name="Clifton S."/>
            <person name="Fulton L."/>
            <person name="Fulton B."/>
            <person name="Courtney L."/>
            <person name="Fronick C."/>
            <person name="Harrison M."/>
            <person name="Strong C."/>
            <person name="Farmer C."/>
            <person name="Delahaunty K."/>
            <person name="Markovic C."/>
            <person name="Hall O."/>
            <person name="Minx P."/>
            <person name="Tomlinson C."/>
            <person name="Mitreva M."/>
            <person name="Nelson J."/>
            <person name="Hou S."/>
            <person name="Wollam A."/>
            <person name="Pepin K.H."/>
            <person name="Johnson M."/>
            <person name="Bhonagiri V."/>
            <person name="Nash W.E."/>
            <person name="Warren W."/>
            <person name="Chinwalla A."/>
            <person name="Mardis E.R."/>
            <person name="Wilson R.K."/>
        </authorList>
    </citation>
    <scope>NUCLEOTIDE SEQUENCE [LARGE SCALE GENOMIC DNA]</scope>
    <source>
        <strain evidence="1">DSM 14469</strain>
    </source>
</reference>
<accession>C6L959</accession>
<organism evidence="1 2">
    <name type="scientific">Marvinbryantia formatexigens DSM 14469</name>
    <dbReference type="NCBI Taxonomy" id="478749"/>
    <lineage>
        <taxon>Bacteria</taxon>
        <taxon>Bacillati</taxon>
        <taxon>Bacillota</taxon>
        <taxon>Clostridia</taxon>
        <taxon>Lachnospirales</taxon>
        <taxon>Lachnospiraceae</taxon>
        <taxon>Marvinbryantia</taxon>
    </lineage>
</organism>
<evidence type="ECO:0000313" key="2">
    <source>
        <dbReference type="Proteomes" id="UP000005561"/>
    </source>
</evidence>
<comment type="caution">
    <text evidence="1">The sequence shown here is derived from an EMBL/GenBank/DDBJ whole genome shotgun (WGS) entry which is preliminary data.</text>
</comment>
<name>C6L959_9FIRM</name>
<dbReference type="EMBL" id="ACCL02000001">
    <property type="protein sequence ID" value="EET62798.1"/>
    <property type="molecule type" value="Genomic_DNA"/>
</dbReference>
<dbReference type="AlphaFoldDB" id="C6L959"/>
<proteinExistence type="predicted"/>
<dbReference type="Proteomes" id="UP000005561">
    <property type="component" value="Unassembled WGS sequence"/>
</dbReference>
<gene>
    <name evidence="1" type="ORF">BRYFOR_05149</name>
</gene>
<evidence type="ECO:0000313" key="1">
    <source>
        <dbReference type="EMBL" id="EET62798.1"/>
    </source>
</evidence>